<dbReference type="PANTHER" id="PTHR43808:SF9">
    <property type="entry name" value="BLL0789 PROTEIN"/>
    <property type="match status" value="1"/>
</dbReference>
<accession>A0ABN9VCT5</accession>
<dbReference type="EMBL" id="CAUYUJ010017007">
    <property type="protein sequence ID" value="CAK0870864.1"/>
    <property type="molecule type" value="Genomic_DNA"/>
</dbReference>
<evidence type="ECO:0000313" key="5">
    <source>
        <dbReference type="Proteomes" id="UP001189429"/>
    </source>
</evidence>
<dbReference type="InterPro" id="IPR050072">
    <property type="entry name" value="Peptidase_M20A"/>
</dbReference>
<evidence type="ECO:0000313" key="4">
    <source>
        <dbReference type="EMBL" id="CAK0870864.1"/>
    </source>
</evidence>
<keyword evidence="2" id="KW-0378">Hydrolase</keyword>
<evidence type="ECO:0000259" key="3">
    <source>
        <dbReference type="Pfam" id="PF07687"/>
    </source>
</evidence>
<comment type="caution">
    <text evidence="4">The sequence shown here is derived from an EMBL/GenBank/DDBJ whole genome shotgun (WGS) entry which is preliminary data.</text>
</comment>
<dbReference type="InterPro" id="IPR011650">
    <property type="entry name" value="Peptidase_M20_dimer"/>
</dbReference>
<keyword evidence="5" id="KW-1185">Reference proteome</keyword>
<evidence type="ECO:0000256" key="2">
    <source>
        <dbReference type="ARBA" id="ARBA00022801"/>
    </source>
</evidence>
<evidence type="ECO:0000256" key="1">
    <source>
        <dbReference type="ARBA" id="ARBA00022723"/>
    </source>
</evidence>
<proteinExistence type="predicted"/>
<protein>
    <recommendedName>
        <fullName evidence="3">Peptidase M20 dimerisation domain-containing protein</fullName>
    </recommendedName>
</protein>
<dbReference type="Gene3D" id="3.30.70.360">
    <property type="match status" value="1"/>
</dbReference>
<dbReference type="PANTHER" id="PTHR43808">
    <property type="entry name" value="ACETYLORNITHINE DEACETYLASE"/>
    <property type="match status" value="1"/>
</dbReference>
<organism evidence="4 5">
    <name type="scientific">Prorocentrum cordatum</name>
    <dbReference type="NCBI Taxonomy" id="2364126"/>
    <lineage>
        <taxon>Eukaryota</taxon>
        <taxon>Sar</taxon>
        <taxon>Alveolata</taxon>
        <taxon>Dinophyceae</taxon>
        <taxon>Prorocentrales</taxon>
        <taxon>Prorocentraceae</taxon>
        <taxon>Prorocentrum</taxon>
    </lineage>
</organism>
<dbReference type="SUPFAM" id="SSF55031">
    <property type="entry name" value="Bacterial exopeptidase dimerisation domain"/>
    <property type="match status" value="1"/>
</dbReference>
<dbReference type="InterPro" id="IPR036264">
    <property type="entry name" value="Bact_exopeptidase_dim_dom"/>
</dbReference>
<feature type="non-terminal residue" evidence="4">
    <location>
        <position position="1"/>
    </location>
</feature>
<gene>
    <name evidence="4" type="ORF">PCOR1329_LOCUS56849</name>
</gene>
<reference evidence="4" key="1">
    <citation type="submission" date="2023-10" db="EMBL/GenBank/DDBJ databases">
        <authorList>
            <person name="Chen Y."/>
            <person name="Shah S."/>
            <person name="Dougan E. K."/>
            <person name="Thang M."/>
            <person name="Chan C."/>
        </authorList>
    </citation>
    <scope>NUCLEOTIDE SEQUENCE [LARGE SCALE GENOMIC DNA]</scope>
</reference>
<name>A0ABN9VCT5_9DINO</name>
<feature type="domain" description="Peptidase M20 dimerisation" evidence="3">
    <location>
        <begin position="70"/>
        <end position="156"/>
    </location>
</feature>
<dbReference type="Proteomes" id="UP001189429">
    <property type="component" value="Unassembled WGS sequence"/>
</dbReference>
<feature type="non-terminal residue" evidence="4">
    <location>
        <position position="157"/>
    </location>
</feature>
<dbReference type="Gene3D" id="3.40.630.10">
    <property type="entry name" value="Zn peptidases"/>
    <property type="match status" value="1"/>
</dbReference>
<sequence>DHNLPLVTLSLQYLLEREPRLASRFVLISSPDEEEQGPASREGVPSLAAGCDVALVFEPPKADGAFKDRRKGVGRVQVRWTGRATHSGNQYHEGVSALAAASRLLLAAESRTRAEDGFTVNVGIMSGGSAVNTRPGAAGMTVDVRVTRTEQWEEFLA</sequence>
<keyword evidence="1" id="KW-0479">Metal-binding</keyword>
<dbReference type="Pfam" id="PF07687">
    <property type="entry name" value="M20_dimer"/>
    <property type="match status" value="1"/>
</dbReference>